<gene>
    <name evidence="1" type="ORF">H2Bulk353126_000002</name>
</gene>
<sequence length="146" mass="15839">MLVQNNITCPACGNKTFSFVVKGKAIVASKLVVLVVSCDDCDLAKSALCSVSDLLDVLLRSRLGSSGCSPSIISTVAESASSYHHRSQVVLLNRLLQIYKNFAFMYPEEFANDVQLSNLLGELLRCTKFLSSVGLVKGAYLRRSSL</sequence>
<evidence type="ECO:0000313" key="1">
    <source>
        <dbReference type="EMBL" id="QDH89921.1"/>
    </source>
</evidence>
<proteinExistence type="predicted"/>
<organism evidence="1">
    <name type="scientific">Leviviridae sp</name>
    <dbReference type="NCBI Taxonomy" id="2027243"/>
    <lineage>
        <taxon>Viruses</taxon>
        <taxon>Riboviria</taxon>
        <taxon>Orthornavirae</taxon>
        <taxon>Lenarviricota</taxon>
        <taxon>Leviviricetes</taxon>
        <taxon>Norzivirales</taxon>
        <taxon>Fiersviridae</taxon>
    </lineage>
</organism>
<dbReference type="EMBL" id="MN035122">
    <property type="protein sequence ID" value="QDH89921.1"/>
    <property type="molecule type" value="Genomic_RNA"/>
</dbReference>
<protein>
    <submittedName>
        <fullName evidence="1">Uncharacterized protein</fullName>
    </submittedName>
</protein>
<accession>A0A514D8I2</accession>
<name>A0A514D8I2_9VIRU</name>
<reference evidence="1" key="1">
    <citation type="submission" date="2019-05" db="EMBL/GenBank/DDBJ databases">
        <title>Metatranscriptomic reconstruction reveals RNA viruses with the potential to shape carbon cycling in soil.</title>
        <authorList>
            <person name="Starr E.P."/>
            <person name="Nuccio E."/>
            <person name="Pett-Ridge J."/>
            <person name="Banfield J.F."/>
            <person name="Firestone M.K."/>
        </authorList>
    </citation>
    <scope>NUCLEOTIDE SEQUENCE</scope>
    <source>
        <strain evidence="1">H2_Bulk_35_scaffold_3126</strain>
    </source>
</reference>